<reference evidence="3" key="2">
    <citation type="submission" date="2015-01" db="EMBL/GenBank/DDBJ databases">
        <title>Evolutionary Origins and Diversification of the Mycorrhizal Mutualists.</title>
        <authorList>
            <consortium name="DOE Joint Genome Institute"/>
            <consortium name="Mycorrhizal Genomics Consortium"/>
            <person name="Kohler A."/>
            <person name="Kuo A."/>
            <person name="Nagy L.G."/>
            <person name="Floudas D."/>
            <person name="Copeland A."/>
            <person name="Barry K.W."/>
            <person name="Cichocki N."/>
            <person name="Veneault-Fourrey C."/>
            <person name="LaButti K."/>
            <person name="Lindquist E.A."/>
            <person name="Lipzen A."/>
            <person name="Lundell T."/>
            <person name="Morin E."/>
            <person name="Murat C."/>
            <person name="Riley R."/>
            <person name="Ohm R."/>
            <person name="Sun H."/>
            <person name="Tunlid A."/>
            <person name="Henrissat B."/>
            <person name="Grigoriev I.V."/>
            <person name="Hibbett D.S."/>
            <person name="Martin F."/>
        </authorList>
    </citation>
    <scope>NUCLEOTIDE SEQUENCE [LARGE SCALE GENOMIC DNA]</scope>
    <source>
        <strain evidence="3">Ve08.2h10</strain>
    </source>
</reference>
<dbReference type="InParanoid" id="A0A0D0CA19"/>
<sequence length="56" mass="6049">MGHLVCVRRVVVLIAGKAVKQANGGMMAGGEVESTEKRLGVGRESARPTSFWLDHR</sequence>
<gene>
    <name evidence="2" type="ORF">PAXRUDRAFT_836470</name>
</gene>
<evidence type="ECO:0000313" key="2">
    <source>
        <dbReference type="EMBL" id="KIK72403.1"/>
    </source>
</evidence>
<dbReference type="HOGENOM" id="CLU_3014859_0_0_1"/>
<dbReference type="AlphaFoldDB" id="A0A0D0CA19"/>
<feature type="compositionally biased region" description="Basic and acidic residues" evidence="1">
    <location>
        <begin position="35"/>
        <end position="46"/>
    </location>
</feature>
<dbReference type="Proteomes" id="UP000054538">
    <property type="component" value="Unassembled WGS sequence"/>
</dbReference>
<proteinExistence type="predicted"/>
<keyword evidence="3" id="KW-1185">Reference proteome</keyword>
<evidence type="ECO:0000256" key="1">
    <source>
        <dbReference type="SAM" id="MobiDB-lite"/>
    </source>
</evidence>
<evidence type="ECO:0000313" key="3">
    <source>
        <dbReference type="Proteomes" id="UP000054538"/>
    </source>
</evidence>
<name>A0A0D0CA19_9AGAM</name>
<organism evidence="2 3">
    <name type="scientific">Paxillus rubicundulus Ve08.2h10</name>
    <dbReference type="NCBI Taxonomy" id="930991"/>
    <lineage>
        <taxon>Eukaryota</taxon>
        <taxon>Fungi</taxon>
        <taxon>Dikarya</taxon>
        <taxon>Basidiomycota</taxon>
        <taxon>Agaricomycotina</taxon>
        <taxon>Agaricomycetes</taxon>
        <taxon>Agaricomycetidae</taxon>
        <taxon>Boletales</taxon>
        <taxon>Paxilineae</taxon>
        <taxon>Paxillaceae</taxon>
        <taxon>Paxillus</taxon>
    </lineage>
</organism>
<dbReference type="EMBL" id="KN830872">
    <property type="protein sequence ID" value="KIK72403.1"/>
    <property type="molecule type" value="Genomic_DNA"/>
</dbReference>
<accession>A0A0D0CA19</accession>
<feature type="region of interest" description="Disordered" evidence="1">
    <location>
        <begin position="35"/>
        <end position="56"/>
    </location>
</feature>
<reference evidence="2 3" key="1">
    <citation type="submission" date="2014-04" db="EMBL/GenBank/DDBJ databases">
        <authorList>
            <consortium name="DOE Joint Genome Institute"/>
            <person name="Kuo A."/>
            <person name="Kohler A."/>
            <person name="Jargeat P."/>
            <person name="Nagy L.G."/>
            <person name="Floudas D."/>
            <person name="Copeland A."/>
            <person name="Barry K.W."/>
            <person name="Cichocki N."/>
            <person name="Veneault-Fourrey C."/>
            <person name="LaButti K."/>
            <person name="Lindquist E.A."/>
            <person name="Lipzen A."/>
            <person name="Lundell T."/>
            <person name="Morin E."/>
            <person name="Murat C."/>
            <person name="Sun H."/>
            <person name="Tunlid A."/>
            <person name="Henrissat B."/>
            <person name="Grigoriev I.V."/>
            <person name="Hibbett D.S."/>
            <person name="Martin F."/>
            <person name="Nordberg H.P."/>
            <person name="Cantor M.N."/>
            <person name="Hua S.X."/>
        </authorList>
    </citation>
    <scope>NUCLEOTIDE SEQUENCE [LARGE SCALE GENOMIC DNA]</scope>
    <source>
        <strain evidence="2 3">Ve08.2h10</strain>
    </source>
</reference>
<protein>
    <submittedName>
        <fullName evidence="2">Uncharacterized protein</fullName>
    </submittedName>
</protein>